<keyword evidence="3" id="KW-1185">Reference proteome</keyword>
<reference evidence="2" key="2">
    <citation type="journal article" date="2022" name="Elife">
        <title>Obligate sexual reproduction of a homothallic fungus closely related to the Cryptococcus pathogenic species complex.</title>
        <authorList>
            <person name="Passer A.R."/>
            <person name="Clancey S.A."/>
            <person name="Shea T."/>
            <person name="David-Palma M."/>
            <person name="Averette A.F."/>
            <person name="Boekhout T."/>
            <person name="Porcel B.M."/>
            <person name="Nowrousian M."/>
            <person name="Cuomo C.A."/>
            <person name="Sun S."/>
            <person name="Heitman J."/>
            <person name="Coelho M.A."/>
        </authorList>
    </citation>
    <scope>NUCLEOTIDE SEQUENCE</scope>
    <source>
        <strain evidence="2">CBS 7841</strain>
    </source>
</reference>
<reference evidence="2" key="1">
    <citation type="submission" date="2016-06" db="EMBL/GenBank/DDBJ databases">
        <authorList>
            <person name="Cuomo C."/>
            <person name="Litvintseva A."/>
            <person name="Heitman J."/>
            <person name="Chen Y."/>
            <person name="Sun S."/>
            <person name="Springer D."/>
            <person name="Dromer F."/>
            <person name="Young S."/>
            <person name="Zeng Q."/>
            <person name="Chapman S."/>
            <person name="Gujja S."/>
            <person name="Saif S."/>
            <person name="Birren B."/>
        </authorList>
    </citation>
    <scope>NUCLEOTIDE SEQUENCE</scope>
    <source>
        <strain evidence="2">CBS 7841</strain>
    </source>
</reference>
<name>A0AAJ8JSH9_9TREE</name>
<feature type="compositionally biased region" description="Basic and acidic residues" evidence="1">
    <location>
        <begin position="151"/>
        <end position="160"/>
    </location>
</feature>
<evidence type="ECO:0000313" key="3">
    <source>
        <dbReference type="Proteomes" id="UP000094043"/>
    </source>
</evidence>
<dbReference type="KEGG" id="cdep:91086923"/>
<dbReference type="AlphaFoldDB" id="A0AAJ8JSH9"/>
<evidence type="ECO:0000313" key="2">
    <source>
        <dbReference type="EMBL" id="WVN87529.1"/>
    </source>
</evidence>
<organism evidence="2 3">
    <name type="scientific">Cryptococcus depauperatus CBS 7841</name>
    <dbReference type="NCBI Taxonomy" id="1295531"/>
    <lineage>
        <taxon>Eukaryota</taxon>
        <taxon>Fungi</taxon>
        <taxon>Dikarya</taxon>
        <taxon>Basidiomycota</taxon>
        <taxon>Agaricomycotina</taxon>
        <taxon>Tremellomycetes</taxon>
        <taxon>Tremellales</taxon>
        <taxon>Cryptococcaceae</taxon>
        <taxon>Cryptococcus</taxon>
    </lineage>
</organism>
<dbReference type="EMBL" id="CP143786">
    <property type="protein sequence ID" value="WVN87529.1"/>
    <property type="molecule type" value="Genomic_DNA"/>
</dbReference>
<gene>
    <name evidence="2" type="ORF">L203_102712</name>
</gene>
<dbReference type="Proteomes" id="UP000094043">
    <property type="component" value="Chromosome 3"/>
</dbReference>
<protein>
    <submittedName>
        <fullName evidence="2">Uncharacterized protein</fullName>
    </submittedName>
</protein>
<evidence type="ECO:0000256" key="1">
    <source>
        <dbReference type="SAM" id="MobiDB-lite"/>
    </source>
</evidence>
<accession>A0AAJ8JSH9</accession>
<sequence length="293" mass="33531">MTGLGFKNSLSLVEGGKTRWLGSFLYGDGAEASDTFFNLPSTLARCASPRIFPSRRADDHRNGNGRDCFVSFRATLYYVCESGETPWSVLQKNSRPQKTRGWSSFRFQKTRRLSLLGPGMVANLPDDGHRARAREWLQPYKRQRQQASTPDSKRVQEPQRHSNRMRAEKKRLAFPGIHYLSPGGYHPLIPLYETIRLPERTFCPLFFKQTMDCANDRKEIDKPVLESYLGCMFFLMAPGTWDGYKGSAEYQTSTHLFIDDTEVTKMMHTTTKGEREAISTAVRSQRSFKLSLC</sequence>
<reference evidence="2" key="3">
    <citation type="submission" date="2024-01" db="EMBL/GenBank/DDBJ databases">
        <authorList>
            <person name="Coelho M.A."/>
            <person name="David-Palma M."/>
            <person name="Shea T."/>
            <person name="Sun S."/>
            <person name="Cuomo C.A."/>
            <person name="Heitman J."/>
        </authorList>
    </citation>
    <scope>NUCLEOTIDE SEQUENCE</scope>
    <source>
        <strain evidence="2">CBS 7841</strain>
    </source>
</reference>
<feature type="region of interest" description="Disordered" evidence="1">
    <location>
        <begin position="138"/>
        <end position="167"/>
    </location>
</feature>
<dbReference type="GeneID" id="91086923"/>
<dbReference type="RefSeq" id="XP_066068229.1">
    <property type="nucleotide sequence ID" value="XM_066212132.1"/>
</dbReference>
<proteinExistence type="predicted"/>